<dbReference type="EMBL" id="VXRY01000097">
    <property type="protein sequence ID" value="MXY32964.1"/>
    <property type="molecule type" value="Genomic_DNA"/>
</dbReference>
<dbReference type="InterPro" id="IPR028250">
    <property type="entry name" value="DsbDN"/>
</dbReference>
<feature type="signal peptide" evidence="1">
    <location>
        <begin position="1"/>
        <end position="18"/>
    </location>
</feature>
<accession>A0A6B0XWA3</accession>
<comment type="caution">
    <text evidence="3">The sequence shown here is derived from an EMBL/GenBank/DDBJ whole genome shotgun (WGS) entry which is preliminary data.</text>
</comment>
<proteinExistence type="predicted"/>
<keyword evidence="1" id="KW-0732">Signal</keyword>
<organism evidence="3">
    <name type="scientific">Boseongicola sp. SB0664_bin_43</name>
    <dbReference type="NCBI Taxonomy" id="2604844"/>
    <lineage>
        <taxon>Bacteria</taxon>
        <taxon>Pseudomonadati</taxon>
        <taxon>Pseudomonadota</taxon>
        <taxon>Alphaproteobacteria</taxon>
        <taxon>Rhodobacterales</taxon>
        <taxon>Paracoccaceae</taxon>
        <taxon>Boseongicola</taxon>
    </lineage>
</organism>
<protein>
    <recommendedName>
        <fullName evidence="2">Thiol:disulfide interchange protein DsbD N-terminal domain-containing protein</fullName>
    </recommendedName>
</protein>
<dbReference type="Pfam" id="PF11412">
    <property type="entry name" value="DsbD_N"/>
    <property type="match status" value="1"/>
</dbReference>
<feature type="domain" description="Thiol:disulfide interchange protein DsbD N-terminal" evidence="2">
    <location>
        <begin position="31"/>
        <end position="136"/>
    </location>
</feature>
<reference evidence="3" key="1">
    <citation type="submission" date="2019-09" db="EMBL/GenBank/DDBJ databases">
        <title>Characterisation of the sponge microbiome using genome-centric metagenomics.</title>
        <authorList>
            <person name="Engelberts J.P."/>
            <person name="Robbins S.J."/>
            <person name="De Goeij J.M."/>
            <person name="Aranda M."/>
            <person name="Bell S.C."/>
            <person name="Webster N.S."/>
        </authorList>
    </citation>
    <scope>NUCLEOTIDE SEQUENCE</scope>
    <source>
        <strain evidence="3">SB0664_bin_43</strain>
    </source>
</reference>
<evidence type="ECO:0000313" key="3">
    <source>
        <dbReference type="EMBL" id="MXY32964.1"/>
    </source>
</evidence>
<evidence type="ECO:0000256" key="1">
    <source>
        <dbReference type="SAM" id="SignalP"/>
    </source>
</evidence>
<feature type="chain" id="PRO_5025330595" description="Thiol:disulfide interchange protein DsbD N-terminal domain-containing protein" evidence="1">
    <location>
        <begin position="19"/>
        <end position="256"/>
    </location>
</feature>
<evidence type="ECO:0000259" key="2">
    <source>
        <dbReference type="Pfam" id="PF11412"/>
    </source>
</evidence>
<dbReference type="AlphaFoldDB" id="A0A6B0XWA3"/>
<sequence length="256" mass="27500">MLRTLCAALLALAAPGHAQVPDELAYADLNAGWRDGHTHVAGLTIRLAPGWKTYWRVPGEAGIPPVFNWSGSSNVAAVRVHFPVPKVFEQGGIRGIGYIGQVTFPLNVRTYDASAPVRLRGEIDIGVCEEVCVPVRLQVRAELPAHGSPDLALAAILEDRPESGGRLSCDLVPIADGLRLVARTTLPRLGSEETVVVETGDPQVWVSSPILQREGEQLRAEVEMVPPSGRPFALSRADVRMTVLSEGRAIEMAGCH</sequence>
<name>A0A6B0XWA3_9RHOB</name>
<gene>
    <name evidence="3" type="ORF">F4Y60_02505</name>
</gene>